<evidence type="ECO:0000256" key="5">
    <source>
        <dbReference type="ARBA" id="ARBA00022989"/>
    </source>
</evidence>
<dbReference type="Proteomes" id="UP000646579">
    <property type="component" value="Unassembled WGS sequence"/>
</dbReference>
<evidence type="ECO:0000256" key="2">
    <source>
        <dbReference type="ARBA" id="ARBA00022676"/>
    </source>
</evidence>
<keyword evidence="3 9" id="KW-0808">Transferase</keyword>
<feature type="transmembrane region" description="Helical" evidence="8">
    <location>
        <begin position="477"/>
        <end position="500"/>
    </location>
</feature>
<dbReference type="Gene3D" id="3.90.550.10">
    <property type="entry name" value="Spore Coat Polysaccharide Biosynthesis Protein SpsA, Chain A"/>
    <property type="match status" value="1"/>
</dbReference>
<keyword evidence="2" id="KW-0328">Glycosyltransferase</keyword>
<dbReference type="InterPro" id="IPR050321">
    <property type="entry name" value="Glycosyltr_2/OpgH_subfam"/>
</dbReference>
<protein>
    <submittedName>
        <fullName evidence="9">Glycosyl transferase</fullName>
    </submittedName>
</protein>
<evidence type="ECO:0000313" key="9">
    <source>
        <dbReference type="EMBL" id="GHA31453.1"/>
    </source>
</evidence>
<evidence type="ECO:0000313" key="10">
    <source>
        <dbReference type="Proteomes" id="UP000646579"/>
    </source>
</evidence>
<evidence type="ECO:0000256" key="7">
    <source>
        <dbReference type="SAM" id="MobiDB-lite"/>
    </source>
</evidence>
<feature type="region of interest" description="Disordered" evidence="7">
    <location>
        <begin position="515"/>
        <end position="537"/>
    </location>
</feature>
<comment type="caution">
    <text evidence="9">The sequence shown here is derived from an EMBL/GenBank/DDBJ whole genome shotgun (WGS) entry which is preliminary data.</text>
</comment>
<dbReference type="AlphaFoldDB" id="A0A918SAB2"/>
<dbReference type="GO" id="GO:0016757">
    <property type="term" value="F:glycosyltransferase activity"/>
    <property type="evidence" value="ECO:0007669"/>
    <property type="project" value="UniProtKB-KW"/>
</dbReference>
<comment type="subcellular location">
    <subcellularLocation>
        <location evidence="1">Membrane</location>
        <topology evidence="1">Multi-pass membrane protein</topology>
    </subcellularLocation>
</comment>
<evidence type="ECO:0000256" key="6">
    <source>
        <dbReference type="ARBA" id="ARBA00023136"/>
    </source>
</evidence>
<dbReference type="Pfam" id="PF13641">
    <property type="entry name" value="Glyco_tranf_2_3"/>
    <property type="match status" value="1"/>
</dbReference>
<keyword evidence="6 8" id="KW-0472">Membrane</keyword>
<dbReference type="InterPro" id="IPR029044">
    <property type="entry name" value="Nucleotide-diphossugar_trans"/>
</dbReference>
<keyword evidence="4 8" id="KW-0812">Transmembrane</keyword>
<name>A0A918SAB2_9HYPH</name>
<reference evidence="9" key="2">
    <citation type="submission" date="2020-09" db="EMBL/GenBank/DDBJ databases">
        <authorList>
            <person name="Sun Q."/>
            <person name="Kim S."/>
        </authorList>
    </citation>
    <scope>NUCLEOTIDE SEQUENCE</scope>
    <source>
        <strain evidence="9">KCTC 32437</strain>
    </source>
</reference>
<sequence length="537" mass="59804">MGRRAALRVNVADGTFHVCAPDFETLLNLRKRVEAGAGYLKDRFCIMPPAQLREAMAEQAASRLTLEARQRLARKWPHASAHLELSGLVRWSFAVFLVALIFGVSFAPFVSQPLLGGVALMIVAAPAAIRLFALQQVPKAEAAAGRCPDAAELPRYSVLLPLRDEASMIPQLYSAISRLEYPPEKLEVKFLVESASAETIAAVRPYLRDPRFELIVVPDSLPRTKPKAMNYALPFVTGEHLVVFDAEDRPQSDQLWRAALRFRDNPQLACLQAELVIDNGEDNWLTAMFAGEYAALFGIVLPAHARWRVPVPLGGTSNHFRVSSLIEIGGWDAFNVTEDADLGVRMARKGMRVETLITRTLEAAPSDLEGWMAQRGRWIKGWMLTFIVHNRRPRALLRDLGWRSFLFFELVVLGMILAPILHVFFFSTAVLRLALDMPLVSPSAWLWAVGYFVLFVLGNVAAVVAQFTGLSRLRRFSLLWVQLTLPLYWLLLALATLRALGELLFDPFHWAKSDHTPVSSVSTRDGALSGVTPAEGF</sequence>
<dbReference type="PANTHER" id="PTHR43867:SF2">
    <property type="entry name" value="CELLULOSE SYNTHASE CATALYTIC SUBUNIT A [UDP-FORMING]"/>
    <property type="match status" value="1"/>
</dbReference>
<dbReference type="GO" id="GO:0016020">
    <property type="term" value="C:membrane"/>
    <property type="evidence" value="ECO:0007669"/>
    <property type="project" value="UniProtKB-SubCell"/>
</dbReference>
<dbReference type="PANTHER" id="PTHR43867">
    <property type="entry name" value="CELLULOSE SYNTHASE CATALYTIC SUBUNIT A [UDP-FORMING]"/>
    <property type="match status" value="1"/>
</dbReference>
<gene>
    <name evidence="9" type="ORF">GCM10007989_29400</name>
</gene>
<feature type="transmembrane region" description="Helical" evidence="8">
    <location>
        <begin position="114"/>
        <end position="133"/>
    </location>
</feature>
<feature type="transmembrane region" description="Helical" evidence="8">
    <location>
        <begin position="400"/>
        <end position="425"/>
    </location>
</feature>
<feature type="transmembrane region" description="Helical" evidence="8">
    <location>
        <begin position="88"/>
        <end position="108"/>
    </location>
</feature>
<organism evidence="9 10">
    <name type="scientific">Devosia pacifica</name>
    <dbReference type="NCBI Taxonomy" id="1335967"/>
    <lineage>
        <taxon>Bacteria</taxon>
        <taxon>Pseudomonadati</taxon>
        <taxon>Pseudomonadota</taxon>
        <taxon>Alphaproteobacteria</taxon>
        <taxon>Hyphomicrobiales</taxon>
        <taxon>Devosiaceae</taxon>
        <taxon>Devosia</taxon>
    </lineage>
</organism>
<keyword evidence="5 8" id="KW-1133">Transmembrane helix</keyword>
<keyword evidence="10" id="KW-1185">Reference proteome</keyword>
<accession>A0A918SAB2</accession>
<reference evidence="9" key="1">
    <citation type="journal article" date="2014" name="Int. J. Syst. Evol. Microbiol.">
        <title>Complete genome sequence of Corynebacterium casei LMG S-19264T (=DSM 44701T), isolated from a smear-ripened cheese.</title>
        <authorList>
            <consortium name="US DOE Joint Genome Institute (JGI-PGF)"/>
            <person name="Walter F."/>
            <person name="Albersmeier A."/>
            <person name="Kalinowski J."/>
            <person name="Ruckert C."/>
        </authorList>
    </citation>
    <scope>NUCLEOTIDE SEQUENCE</scope>
    <source>
        <strain evidence="9">KCTC 32437</strain>
    </source>
</reference>
<dbReference type="EMBL" id="BMZE01000003">
    <property type="protein sequence ID" value="GHA31453.1"/>
    <property type="molecule type" value="Genomic_DNA"/>
</dbReference>
<evidence type="ECO:0000256" key="1">
    <source>
        <dbReference type="ARBA" id="ARBA00004141"/>
    </source>
</evidence>
<feature type="transmembrane region" description="Helical" evidence="8">
    <location>
        <begin position="445"/>
        <end position="465"/>
    </location>
</feature>
<evidence type="ECO:0000256" key="3">
    <source>
        <dbReference type="ARBA" id="ARBA00022679"/>
    </source>
</evidence>
<evidence type="ECO:0000256" key="8">
    <source>
        <dbReference type="SAM" id="Phobius"/>
    </source>
</evidence>
<dbReference type="SUPFAM" id="SSF53448">
    <property type="entry name" value="Nucleotide-diphospho-sugar transferases"/>
    <property type="match status" value="1"/>
</dbReference>
<evidence type="ECO:0000256" key="4">
    <source>
        <dbReference type="ARBA" id="ARBA00022692"/>
    </source>
</evidence>
<proteinExistence type="predicted"/>